<organism evidence="1 2">
    <name type="scientific">Geitlerinema calcuttense NRMC-F 0142</name>
    <dbReference type="NCBI Taxonomy" id="2922238"/>
    <lineage>
        <taxon>Bacteria</taxon>
        <taxon>Bacillati</taxon>
        <taxon>Cyanobacteriota</taxon>
        <taxon>Cyanophyceae</taxon>
        <taxon>Geitlerinematales</taxon>
        <taxon>Geitlerinemataceae</taxon>
        <taxon>Geitlerinema</taxon>
    </lineage>
</organism>
<comment type="caution">
    <text evidence="1">The sequence shown here is derived from an EMBL/GenBank/DDBJ whole genome shotgun (WGS) entry which is preliminary data.</text>
</comment>
<proteinExistence type="predicted"/>
<protein>
    <submittedName>
        <fullName evidence="1">Uncharacterized protein</fullName>
    </submittedName>
</protein>
<accession>A0ABT7LZU9</accession>
<evidence type="ECO:0000313" key="2">
    <source>
        <dbReference type="Proteomes" id="UP001230986"/>
    </source>
</evidence>
<dbReference type="EMBL" id="JASVEJ010000033">
    <property type="protein sequence ID" value="MDL5057534.1"/>
    <property type="molecule type" value="Genomic_DNA"/>
</dbReference>
<sequence>MLHLCPLVQGLPFGEFLQGDCVQYVGSDLRIQQDYGNQELRILAIDRSGMTVCEDKAGNRLVGVSSHHLKHL</sequence>
<keyword evidence="2" id="KW-1185">Reference proteome</keyword>
<dbReference type="Proteomes" id="UP001230986">
    <property type="component" value="Unassembled WGS sequence"/>
</dbReference>
<gene>
    <name evidence="1" type="ORF">QQ055_08700</name>
</gene>
<evidence type="ECO:0000313" key="1">
    <source>
        <dbReference type="EMBL" id="MDL5057534.1"/>
    </source>
</evidence>
<name>A0ABT7LZU9_9CYAN</name>
<dbReference type="RefSeq" id="WP_286004567.1">
    <property type="nucleotide sequence ID" value="NZ_JASVEJ010000033.1"/>
</dbReference>
<reference evidence="1 2" key="1">
    <citation type="submission" date="2023-06" db="EMBL/GenBank/DDBJ databases">
        <title>Whole genome sequence of Oscillatoria calcuttensis NRMC-F 0142.</title>
        <authorList>
            <person name="Shakena Fathima T."/>
            <person name="Muralitharan G."/>
            <person name="Thajuddin N."/>
        </authorList>
    </citation>
    <scope>NUCLEOTIDE SEQUENCE [LARGE SCALE GENOMIC DNA]</scope>
    <source>
        <strain evidence="1 2">NRMC-F 0142</strain>
    </source>
</reference>